<dbReference type="InterPro" id="IPR052965">
    <property type="entry name" value="Pigment-catalase-like"/>
</dbReference>
<dbReference type="RefSeq" id="WP_094864594.1">
    <property type="nucleotide sequence ID" value="NZ_NKYE01000014.1"/>
</dbReference>
<dbReference type="Proteomes" id="UP000242444">
    <property type="component" value="Unassembled WGS sequence"/>
</dbReference>
<dbReference type="InterPro" id="IPR009078">
    <property type="entry name" value="Ferritin-like_SF"/>
</dbReference>
<organism evidence="1 2">
    <name type="scientific">Amycolatopsis antarctica</name>
    <dbReference type="NCBI Taxonomy" id="1854586"/>
    <lineage>
        <taxon>Bacteria</taxon>
        <taxon>Bacillati</taxon>
        <taxon>Actinomycetota</taxon>
        <taxon>Actinomycetes</taxon>
        <taxon>Pseudonocardiales</taxon>
        <taxon>Pseudonocardiaceae</taxon>
        <taxon>Amycolatopsis</taxon>
    </lineage>
</organism>
<dbReference type="EMBL" id="NKYE01000014">
    <property type="protein sequence ID" value="OZM71291.1"/>
    <property type="molecule type" value="Genomic_DNA"/>
</dbReference>
<dbReference type="PANTHER" id="PTHR31694:SF26">
    <property type="entry name" value="OS05G0151100 PROTEIN"/>
    <property type="match status" value="1"/>
</dbReference>
<accession>A0A263CYV9</accession>
<gene>
    <name evidence="1" type="ORF">CFN78_21095</name>
</gene>
<dbReference type="OrthoDB" id="954262at2"/>
<dbReference type="PANTHER" id="PTHR31694">
    <property type="entry name" value="DESICCATION-LIKE PROTEIN"/>
    <property type="match status" value="1"/>
</dbReference>
<keyword evidence="2" id="KW-1185">Reference proteome</keyword>
<dbReference type="InParanoid" id="A0A263CYV9"/>
<dbReference type="Pfam" id="PF13668">
    <property type="entry name" value="Ferritin_2"/>
    <property type="match status" value="1"/>
</dbReference>
<dbReference type="Gene3D" id="1.20.1260.10">
    <property type="match status" value="1"/>
</dbReference>
<evidence type="ECO:0000313" key="1">
    <source>
        <dbReference type="EMBL" id="OZM71291.1"/>
    </source>
</evidence>
<protein>
    <submittedName>
        <fullName evidence="1">Twin-arginine translocation pathway signal</fullName>
    </submittedName>
</protein>
<name>A0A263CYV9_9PSEU</name>
<dbReference type="AlphaFoldDB" id="A0A263CYV9"/>
<evidence type="ECO:0000313" key="2">
    <source>
        <dbReference type="Proteomes" id="UP000242444"/>
    </source>
</evidence>
<comment type="caution">
    <text evidence="1">The sequence shown here is derived from an EMBL/GenBank/DDBJ whole genome shotgun (WGS) entry which is preliminary data.</text>
</comment>
<sequence>MSRQDFVKGQATDVKPAMALGALNNRWALAQQGDFADDIEVLNYALLLEHLEAEFYRQGNKAVFLGGFEFIYLRQVEKDEAFHVKFLADTITKLGGTPVAKPEVDFGGAFENRESYLTTSHTFENVGVGAYLGAAGFIKDKTILQAAAGIFGVEARHAAVVGNLLGLPAEGGVYMGALETPKTKAEVLAAVDPFLP</sequence>
<reference evidence="1 2" key="1">
    <citation type="submission" date="2017-07" db="EMBL/GenBank/DDBJ databases">
        <title>Amycolatopsis antarcticus sp. nov., isolated from the surface of an Antarcticus brown macroalga.</title>
        <authorList>
            <person name="Wang J."/>
            <person name="Leiva S."/>
            <person name="Huang J."/>
            <person name="Huang Y."/>
        </authorList>
    </citation>
    <scope>NUCLEOTIDE SEQUENCE [LARGE SCALE GENOMIC DNA]</scope>
    <source>
        <strain evidence="1 2">AU-G6</strain>
    </source>
</reference>
<dbReference type="SUPFAM" id="SSF47240">
    <property type="entry name" value="Ferritin-like"/>
    <property type="match status" value="1"/>
</dbReference>
<dbReference type="CDD" id="cd00657">
    <property type="entry name" value="Ferritin_like"/>
    <property type="match status" value="1"/>
</dbReference>
<dbReference type="InterPro" id="IPR012347">
    <property type="entry name" value="Ferritin-like"/>
</dbReference>
<proteinExistence type="predicted"/>